<dbReference type="GO" id="GO:0005840">
    <property type="term" value="C:ribosome"/>
    <property type="evidence" value="ECO:0007669"/>
    <property type="project" value="UniProtKB-KW"/>
</dbReference>
<dbReference type="SUPFAM" id="SSF57716">
    <property type="entry name" value="Glucocorticoid receptor-like (DNA-binding domain)"/>
    <property type="match status" value="1"/>
</dbReference>
<evidence type="ECO:0000313" key="3">
    <source>
        <dbReference type="EMBL" id="AFZ79797.1"/>
    </source>
</evidence>
<feature type="transmembrane region" description="Helical" evidence="2">
    <location>
        <begin position="129"/>
        <end position="150"/>
    </location>
</feature>
<gene>
    <name evidence="3" type="ORF">BEWA_026460</name>
</gene>
<name>L0AW17_THEEQ</name>
<dbReference type="eggNOG" id="ENOG502SS99">
    <property type="taxonomic scope" value="Eukaryota"/>
</dbReference>
<dbReference type="GeneID" id="15807331"/>
<dbReference type="KEGG" id="beq:BEWA_026460"/>
<proteinExistence type="predicted"/>
<evidence type="ECO:0000256" key="2">
    <source>
        <dbReference type="SAM" id="Phobius"/>
    </source>
</evidence>
<dbReference type="RefSeq" id="XP_004829463.1">
    <property type="nucleotide sequence ID" value="XM_004829406.1"/>
</dbReference>
<dbReference type="OrthoDB" id="413436at2759"/>
<keyword evidence="3" id="KW-0689">Ribosomal protein</keyword>
<evidence type="ECO:0000256" key="1">
    <source>
        <dbReference type="SAM" id="MobiDB-lite"/>
    </source>
</evidence>
<keyword evidence="4" id="KW-1185">Reference proteome</keyword>
<sequence>MTKLQFRPATPFGISRPLQAPRAPHFDSYTLSSTTDCQTMRKVKKPERERMCKRGEPWGPGGPQVSVGLTLWSHRPFFVGKIFSKETHLHEQTDMNRNLIVLRYLYWSIQVLAGIGASLYGAGSNGNSSNWQCLGIAFLVTGVAGGLIGLDPPVAFPSFKNWVQRDHLSRRLFRESEVNTRVYKNVYANFGLKGHIPIDNKVGLYRIRMRCISGGYARGIFRFTRMSKMAFSQVAREGWLKRFGYRPDLFR</sequence>
<organism evidence="3 4">
    <name type="scientific">Theileria equi strain WA</name>
    <dbReference type="NCBI Taxonomy" id="1537102"/>
    <lineage>
        <taxon>Eukaryota</taxon>
        <taxon>Sar</taxon>
        <taxon>Alveolata</taxon>
        <taxon>Apicomplexa</taxon>
        <taxon>Aconoidasida</taxon>
        <taxon>Piroplasmida</taxon>
        <taxon>Theileriidae</taxon>
        <taxon>Theileria</taxon>
    </lineage>
</organism>
<dbReference type="VEuPathDB" id="PiroplasmaDB:BEWA_026460"/>
<feature type="region of interest" description="Disordered" evidence="1">
    <location>
        <begin position="1"/>
        <end position="23"/>
    </location>
</feature>
<dbReference type="AlphaFoldDB" id="L0AW17"/>
<protein>
    <submittedName>
        <fullName evidence="3">Mitochondrial ribosomal protein S14 family member protein</fullName>
    </submittedName>
</protein>
<evidence type="ECO:0000313" key="4">
    <source>
        <dbReference type="Proteomes" id="UP000031512"/>
    </source>
</evidence>
<feature type="transmembrane region" description="Helical" evidence="2">
    <location>
        <begin position="104"/>
        <end position="123"/>
    </location>
</feature>
<dbReference type="EMBL" id="CP001669">
    <property type="protein sequence ID" value="AFZ79797.1"/>
    <property type="molecule type" value="Genomic_DNA"/>
</dbReference>
<keyword evidence="2" id="KW-0812">Transmembrane</keyword>
<keyword evidence="2" id="KW-0472">Membrane</keyword>
<keyword evidence="2" id="KW-1133">Transmembrane helix</keyword>
<accession>L0AW17</accession>
<reference evidence="3 4" key="1">
    <citation type="journal article" date="2012" name="BMC Genomics">
        <title>Comparative genomic analysis and phylogenetic position of Theileria equi.</title>
        <authorList>
            <person name="Kappmeyer L.S."/>
            <person name="Thiagarajan M."/>
            <person name="Herndon D.R."/>
            <person name="Ramsay J.D."/>
            <person name="Caler E."/>
            <person name="Djikeng A."/>
            <person name="Gillespie J.J."/>
            <person name="Lau A.O."/>
            <person name="Roalson E.H."/>
            <person name="Silva J.C."/>
            <person name="Silva M.G."/>
            <person name="Suarez C.E."/>
            <person name="Ueti M.W."/>
            <person name="Nene V.M."/>
            <person name="Mealey R.H."/>
            <person name="Knowles D.P."/>
            <person name="Brayton K.A."/>
        </authorList>
    </citation>
    <scope>NUCLEOTIDE SEQUENCE [LARGE SCALE GENOMIC DNA]</scope>
    <source>
        <strain evidence="3 4">WA</strain>
    </source>
</reference>
<dbReference type="Proteomes" id="UP000031512">
    <property type="component" value="Chromosome 1"/>
</dbReference>
<keyword evidence="3" id="KW-0687">Ribonucleoprotein</keyword>